<proteinExistence type="predicted"/>
<dbReference type="EMBL" id="LNIX01000010">
    <property type="protein sequence ID" value="OXA49208.1"/>
    <property type="molecule type" value="Genomic_DNA"/>
</dbReference>
<dbReference type="Proteomes" id="UP000198287">
    <property type="component" value="Unassembled WGS sequence"/>
</dbReference>
<organism evidence="1 2">
    <name type="scientific">Folsomia candida</name>
    <name type="common">Springtail</name>
    <dbReference type="NCBI Taxonomy" id="158441"/>
    <lineage>
        <taxon>Eukaryota</taxon>
        <taxon>Metazoa</taxon>
        <taxon>Ecdysozoa</taxon>
        <taxon>Arthropoda</taxon>
        <taxon>Hexapoda</taxon>
        <taxon>Collembola</taxon>
        <taxon>Entomobryomorpha</taxon>
        <taxon>Isotomoidea</taxon>
        <taxon>Isotomidae</taxon>
        <taxon>Proisotominae</taxon>
        <taxon>Folsomia</taxon>
    </lineage>
</organism>
<name>A0A226DVZ2_FOLCA</name>
<reference evidence="1 2" key="1">
    <citation type="submission" date="2015-12" db="EMBL/GenBank/DDBJ databases">
        <title>The genome of Folsomia candida.</title>
        <authorList>
            <person name="Faddeeva A."/>
            <person name="Derks M.F."/>
            <person name="Anvar Y."/>
            <person name="Smit S."/>
            <person name="Van Straalen N."/>
            <person name="Roelofs D."/>
        </authorList>
    </citation>
    <scope>NUCLEOTIDE SEQUENCE [LARGE SCALE GENOMIC DNA]</scope>
    <source>
        <strain evidence="1 2">VU population</strain>
        <tissue evidence="1">Whole body</tissue>
    </source>
</reference>
<sequence>MLQNVLDTLGGIISKNNLNLKAVGEKNRGTVESNNSISLNCSNCALHLIGNSNLKINSTNSALDMTSVANGSVTGDTNTLVGAANNNLQFEGNCNNSILNGNNNLKHYCNKSITNFEGNSNAKISGSGNDVFAKDNTNLKIEGDNNKIYVEGKANHVLSRGKNIFKVTNMVEARPRGFFASLIRGSSRTGNSISYSVSSEGDTKIVGEDYTLGIFNFKRILGQGVVDVAMNETGLDPGSIKIIEQDGKQVIISGTKDSIKQQFTLIGPSVTRLREGQNEIGFRINLSSPPGL</sequence>
<evidence type="ECO:0000313" key="1">
    <source>
        <dbReference type="EMBL" id="OXA49208.1"/>
    </source>
</evidence>
<protein>
    <submittedName>
        <fullName evidence="1">Uncharacterized protein</fullName>
    </submittedName>
</protein>
<accession>A0A226DVZ2</accession>
<dbReference type="AlphaFoldDB" id="A0A226DVZ2"/>
<keyword evidence="2" id="KW-1185">Reference proteome</keyword>
<comment type="caution">
    <text evidence="1">The sequence shown here is derived from an EMBL/GenBank/DDBJ whole genome shotgun (WGS) entry which is preliminary data.</text>
</comment>
<evidence type="ECO:0000313" key="2">
    <source>
        <dbReference type="Proteomes" id="UP000198287"/>
    </source>
</evidence>
<gene>
    <name evidence="1" type="ORF">Fcan01_15705</name>
</gene>